<dbReference type="EMBL" id="CAFZ01000307">
    <property type="protein sequence ID" value="CCA74372.1"/>
    <property type="molecule type" value="Genomic_DNA"/>
</dbReference>
<dbReference type="InParanoid" id="G4TSS9"/>
<dbReference type="HOGENOM" id="CLU_1735905_0_0_1"/>
<keyword evidence="2" id="KW-1133">Transmembrane helix</keyword>
<name>G4TSS9_SERID</name>
<evidence type="ECO:0000313" key="4">
    <source>
        <dbReference type="Proteomes" id="UP000007148"/>
    </source>
</evidence>
<keyword evidence="2" id="KW-0472">Membrane</keyword>
<sequence>MTQLPQTPEDSSSPQPSKSEDTAPVGQSASKLASTPQTPPPTRKLTRRPKPSSSIWCKSALYTLLILFVGYVWLSWTDPDQVALRKQAWDMAMEKIRGKQIVHAHRYSKQYKFRPAASPVITETLKDGRTKVFGGRPGDDMPLPTSTTPKAKPTNSTPKKTPRKKKSKKKKN</sequence>
<comment type="caution">
    <text evidence="3">The sequence shown here is derived from an EMBL/GenBank/DDBJ whole genome shotgun (WGS) entry which is preliminary data.</text>
</comment>
<feature type="region of interest" description="Disordered" evidence="1">
    <location>
        <begin position="1"/>
        <end position="51"/>
    </location>
</feature>
<feature type="compositionally biased region" description="Polar residues" evidence="1">
    <location>
        <begin position="1"/>
        <end position="17"/>
    </location>
</feature>
<proteinExistence type="predicted"/>
<feature type="compositionally biased region" description="Polar residues" evidence="1">
    <location>
        <begin position="25"/>
        <end position="34"/>
    </location>
</feature>
<protein>
    <submittedName>
        <fullName evidence="3">Uncharacterized protein</fullName>
    </submittedName>
</protein>
<evidence type="ECO:0000313" key="3">
    <source>
        <dbReference type="EMBL" id="CCA74372.1"/>
    </source>
</evidence>
<gene>
    <name evidence="3" type="ORF">PIIN_08325</name>
</gene>
<feature type="compositionally biased region" description="Low complexity" evidence="1">
    <location>
        <begin position="142"/>
        <end position="159"/>
    </location>
</feature>
<evidence type="ECO:0000256" key="1">
    <source>
        <dbReference type="SAM" id="MobiDB-lite"/>
    </source>
</evidence>
<feature type="transmembrane region" description="Helical" evidence="2">
    <location>
        <begin position="55"/>
        <end position="76"/>
    </location>
</feature>
<reference evidence="3 4" key="1">
    <citation type="journal article" date="2011" name="PLoS Pathog.">
        <title>Endophytic Life Strategies Decoded by Genome and Transcriptome Analyses of the Mutualistic Root Symbiont Piriformospora indica.</title>
        <authorList>
            <person name="Zuccaro A."/>
            <person name="Lahrmann U."/>
            <person name="Guldener U."/>
            <person name="Langen G."/>
            <person name="Pfiffi S."/>
            <person name="Biedenkopf D."/>
            <person name="Wong P."/>
            <person name="Samans B."/>
            <person name="Grimm C."/>
            <person name="Basiewicz M."/>
            <person name="Murat C."/>
            <person name="Martin F."/>
            <person name="Kogel K.H."/>
        </authorList>
    </citation>
    <scope>NUCLEOTIDE SEQUENCE [LARGE SCALE GENOMIC DNA]</scope>
    <source>
        <strain evidence="3 4">DSM 11827</strain>
    </source>
</reference>
<dbReference type="eggNOG" id="ENOG502STQG">
    <property type="taxonomic scope" value="Eukaryota"/>
</dbReference>
<dbReference type="AlphaFoldDB" id="G4TSS9"/>
<dbReference type="STRING" id="1109443.G4TSS9"/>
<evidence type="ECO:0000256" key="2">
    <source>
        <dbReference type="SAM" id="Phobius"/>
    </source>
</evidence>
<keyword evidence="2" id="KW-0812">Transmembrane</keyword>
<accession>G4TSS9</accession>
<dbReference type="OrthoDB" id="2538110at2759"/>
<keyword evidence="4" id="KW-1185">Reference proteome</keyword>
<feature type="compositionally biased region" description="Basic residues" evidence="1">
    <location>
        <begin position="160"/>
        <end position="172"/>
    </location>
</feature>
<organism evidence="3 4">
    <name type="scientific">Serendipita indica (strain DSM 11827)</name>
    <name type="common">Root endophyte fungus</name>
    <name type="synonym">Piriformospora indica</name>
    <dbReference type="NCBI Taxonomy" id="1109443"/>
    <lineage>
        <taxon>Eukaryota</taxon>
        <taxon>Fungi</taxon>
        <taxon>Dikarya</taxon>
        <taxon>Basidiomycota</taxon>
        <taxon>Agaricomycotina</taxon>
        <taxon>Agaricomycetes</taxon>
        <taxon>Sebacinales</taxon>
        <taxon>Serendipitaceae</taxon>
        <taxon>Serendipita</taxon>
    </lineage>
</organism>
<dbReference type="Proteomes" id="UP000007148">
    <property type="component" value="Unassembled WGS sequence"/>
</dbReference>
<feature type="region of interest" description="Disordered" evidence="1">
    <location>
        <begin position="129"/>
        <end position="172"/>
    </location>
</feature>